<evidence type="ECO:0000313" key="1">
    <source>
        <dbReference type="EMBL" id="MPN15388.1"/>
    </source>
</evidence>
<dbReference type="AlphaFoldDB" id="A0A645FLU6"/>
<name>A0A645FLU6_9ZZZZ</name>
<sequence length="251" mass="28543">MNFWPTKDLDEYINLQQRVKGRMVLLDVSATGEENLIEQSESKEMKDLEYRKKQLLRLQNMVVDLEDISGGISITDLTFSDFKADLMEALNNNRKKLDEAPDGMYAVVNIPDGIRDVVKSGVIFTLRQTKGSEQTKEQNPMFPYYMAYVTDEGEVKLGFIFVKKILDIYKKICKGQSEVLVELVAEFNRHTDDGRNMAGYTELLQIAIENLIGKKQEVGVASLFSKGSGIIDNENFDGIEDFELVTFLVIK</sequence>
<comment type="caution">
    <text evidence="1">The sequence shown here is derived from an EMBL/GenBank/DDBJ whole genome shotgun (WGS) entry which is preliminary data.</text>
</comment>
<proteinExistence type="predicted"/>
<accession>A0A645FLU6</accession>
<gene>
    <name evidence="1" type="ORF">SDC9_162720</name>
</gene>
<dbReference type="EMBL" id="VSSQ01062147">
    <property type="protein sequence ID" value="MPN15388.1"/>
    <property type="molecule type" value="Genomic_DNA"/>
</dbReference>
<reference evidence="1" key="1">
    <citation type="submission" date="2019-08" db="EMBL/GenBank/DDBJ databases">
        <authorList>
            <person name="Kucharzyk K."/>
            <person name="Murdoch R.W."/>
            <person name="Higgins S."/>
            <person name="Loffler F."/>
        </authorList>
    </citation>
    <scope>NUCLEOTIDE SEQUENCE</scope>
</reference>
<organism evidence="1">
    <name type="scientific">bioreactor metagenome</name>
    <dbReference type="NCBI Taxonomy" id="1076179"/>
    <lineage>
        <taxon>unclassified sequences</taxon>
        <taxon>metagenomes</taxon>
        <taxon>ecological metagenomes</taxon>
    </lineage>
</organism>
<protein>
    <submittedName>
        <fullName evidence="1">Uncharacterized protein</fullName>
    </submittedName>
</protein>